<reference evidence="1" key="1">
    <citation type="submission" date="2018-12" db="EMBL/GenBank/DDBJ databases">
        <authorList>
            <person name="Syme R.A."/>
            <person name="Farfan-Caceres L."/>
            <person name="Lichtenzveig J."/>
        </authorList>
    </citation>
    <scope>NUCLEOTIDE SEQUENCE</scope>
    <source>
        <strain evidence="1">Al4</strain>
    </source>
</reference>
<protein>
    <recommendedName>
        <fullName evidence="3">DUF1993 domain-containing protein</fullName>
    </recommendedName>
</protein>
<dbReference type="Gene3D" id="1.20.120.450">
    <property type="entry name" value="dinb family like domain"/>
    <property type="match status" value="1"/>
</dbReference>
<accession>A0A8H7IZQ1</accession>
<dbReference type="Proteomes" id="UP000651452">
    <property type="component" value="Unassembled WGS sequence"/>
</dbReference>
<dbReference type="Pfam" id="PF09351">
    <property type="entry name" value="DUF1993"/>
    <property type="match status" value="1"/>
</dbReference>
<gene>
    <name evidence="1" type="ORF">EKO04_009159</name>
</gene>
<dbReference type="SUPFAM" id="SSF109854">
    <property type="entry name" value="DinB/YfiT-like putative metalloenzymes"/>
    <property type="match status" value="1"/>
</dbReference>
<evidence type="ECO:0008006" key="3">
    <source>
        <dbReference type="Google" id="ProtNLM"/>
    </source>
</evidence>
<reference evidence="1" key="2">
    <citation type="submission" date="2020-09" db="EMBL/GenBank/DDBJ databases">
        <title>Reference genome assembly for Australian Ascochyta lentis isolate Al4.</title>
        <authorList>
            <person name="Lee R.C."/>
            <person name="Farfan-Caceres L.M."/>
            <person name="Debler J.W."/>
            <person name="Williams A.H."/>
            <person name="Henares B.M."/>
        </authorList>
    </citation>
    <scope>NUCLEOTIDE SEQUENCE</scope>
    <source>
        <strain evidence="1">Al4</strain>
    </source>
</reference>
<organism evidence="1 2">
    <name type="scientific">Ascochyta lentis</name>
    <dbReference type="NCBI Taxonomy" id="205686"/>
    <lineage>
        <taxon>Eukaryota</taxon>
        <taxon>Fungi</taxon>
        <taxon>Dikarya</taxon>
        <taxon>Ascomycota</taxon>
        <taxon>Pezizomycotina</taxon>
        <taxon>Dothideomycetes</taxon>
        <taxon>Pleosporomycetidae</taxon>
        <taxon>Pleosporales</taxon>
        <taxon>Pleosporineae</taxon>
        <taxon>Didymellaceae</taxon>
        <taxon>Ascochyta</taxon>
    </lineage>
</organism>
<dbReference type="InterPro" id="IPR034660">
    <property type="entry name" value="DinB/YfiT-like"/>
</dbReference>
<dbReference type="EMBL" id="RZGK01000017">
    <property type="protein sequence ID" value="KAF9692966.1"/>
    <property type="molecule type" value="Genomic_DNA"/>
</dbReference>
<comment type="caution">
    <text evidence="1">The sequence shown here is derived from an EMBL/GenBank/DDBJ whole genome shotgun (WGS) entry which is preliminary data.</text>
</comment>
<dbReference type="OrthoDB" id="3724345at2759"/>
<evidence type="ECO:0000313" key="1">
    <source>
        <dbReference type="EMBL" id="KAF9692966.1"/>
    </source>
</evidence>
<dbReference type="PANTHER" id="PTHR36922">
    <property type="entry name" value="BLL2446 PROTEIN"/>
    <property type="match status" value="1"/>
</dbReference>
<dbReference type="AlphaFoldDB" id="A0A8H7IZQ1"/>
<evidence type="ECO:0000313" key="2">
    <source>
        <dbReference type="Proteomes" id="UP000651452"/>
    </source>
</evidence>
<dbReference type="PANTHER" id="PTHR36922:SF1">
    <property type="entry name" value="DUF1993 DOMAIN-CONTAINING PROTEIN"/>
    <property type="match status" value="1"/>
</dbReference>
<sequence>MAPKSFHTVALTPIIFGLKNVAAVIRKGEAHATNNNIDPTEYLTARLHPDMGDFCYQVYRFTDTAKHIVERSNPSAPTLSLADVETTFPDLLARVQKTLEYVESIEAEALDGREDDEIVIQLGKKLSKGPLEVRFTAFEYVMQQAHPNFWFHVTTMYDILRHKGVPVGKLDYSNGAGLIQIKWLGENPA</sequence>
<keyword evidence="2" id="KW-1185">Reference proteome</keyword>
<dbReference type="InterPro" id="IPR018531">
    <property type="entry name" value="DUF1993"/>
</dbReference>
<proteinExistence type="predicted"/>
<name>A0A8H7IZQ1_9PLEO</name>